<dbReference type="SUPFAM" id="SSF53098">
    <property type="entry name" value="Ribonuclease H-like"/>
    <property type="match status" value="1"/>
</dbReference>
<dbReference type="GO" id="GO:0005634">
    <property type="term" value="C:nucleus"/>
    <property type="evidence" value="ECO:0000318"/>
    <property type="project" value="GO_Central"/>
</dbReference>
<evidence type="ECO:0000259" key="1">
    <source>
        <dbReference type="Pfam" id="PF05699"/>
    </source>
</evidence>
<dbReference type="Proteomes" id="UP000018468">
    <property type="component" value="Linkage group LG12"/>
</dbReference>
<dbReference type="InterPro" id="IPR008906">
    <property type="entry name" value="HATC_C_dom"/>
</dbReference>
<organism evidence="3 4">
    <name type="scientific">Lepisosteus oculatus</name>
    <name type="common">Spotted gar</name>
    <dbReference type="NCBI Taxonomy" id="7918"/>
    <lineage>
        <taxon>Eukaryota</taxon>
        <taxon>Metazoa</taxon>
        <taxon>Chordata</taxon>
        <taxon>Craniata</taxon>
        <taxon>Vertebrata</taxon>
        <taxon>Euteleostomi</taxon>
        <taxon>Actinopterygii</taxon>
        <taxon>Neopterygii</taxon>
        <taxon>Holostei</taxon>
        <taxon>Semionotiformes</taxon>
        <taxon>Lepisosteidae</taxon>
        <taxon>Lepisosteus</taxon>
    </lineage>
</organism>
<dbReference type="GeneTree" id="ENSGT00940000168942"/>
<dbReference type="SUPFAM" id="SSF140996">
    <property type="entry name" value="Hermes dimerisation domain"/>
    <property type="match status" value="1"/>
</dbReference>
<keyword evidence="4" id="KW-1185">Reference proteome</keyword>
<evidence type="ECO:0000313" key="4">
    <source>
        <dbReference type="Proteomes" id="UP000018468"/>
    </source>
</evidence>
<dbReference type="InterPro" id="IPR012337">
    <property type="entry name" value="RNaseH-like_sf"/>
</dbReference>
<dbReference type="InParanoid" id="W5MVB0"/>
<dbReference type="EMBL" id="AHAT01016563">
    <property type="status" value="NOT_ANNOTATED_CDS"/>
    <property type="molecule type" value="Genomic_DNA"/>
</dbReference>
<dbReference type="HOGENOM" id="CLU_616173_0_0_1"/>
<feature type="domain" description="Hermes trasposase DNA-binding" evidence="2">
    <location>
        <begin position="7"/>
        <end position="47"/>
    </location>
</feature>
<dbReference type="Pfam" id="PF10683">
    <property type="entry name" value="DBD_Tnp_Hermes"/>
    <property type="match status" value="1"/>
</dbReference>
<evidence type="ECO:0000259" key="2">
    <source>
        <dbReference type="Pfam" id="PF10683"/>
    </source>
</evidence>
<feature type="domain" description="HAT C-terminal dimerisation" evidence="1">
    <location>
        <begin position="366"/>
        <end position="443"/>
    </location>
</feature>
<protein>
    <recommendedName>
        <fullName evidence="5">HAT C-terminal dimerisation domain-containing protein</fullName>
    </recommendedName>
</protein>
<reference evidence="4" key="1">
    <citation type="submission" date="2011-12" db="EMBL/GenBank/DDBJ databases">
        <title>The Draft Genome of Lepisosteus oculatus.</title>
        <authorList>
            <consortium name="The Broad Institute Genome Assembly &amp; Analysis Group"/>
            <consortium name="Computational R&amp;D Group"/>
            <consortium name="and Sequencing Platform"/>
            <person name="Di Palma F."/>
            <person name="Alfoldi J."/>
            <person name="Johnson J."/>
            <person name="Berlin A."/>
            <person name="Gnerre S."/>
            <person name="Jaffe D."/>
            <person name="MacCallum I."/>
            <person name="Young S."/>
            <person name="Walker B.J."/>
            <person name="Lander E.S."/>
            <person name="Lindblad-Toh K."/>
        </authorList>
    </citation>
    <scope>NUCLEOTIDE SEQUENCE [LARGE SCALE GENOMIC DNA]</scope>
</reference>
<dbReference type="Gene3D" id="1.10.10.1070">
    <property type="entry name" value="Zinc finger, BED domain-containing"/>
    <property type="match status" value="1"/>
</dbReference>
<sequence length="445" mass="50674">VEFCCWDIRPFHMIAGKGFIDLAQELINVGAIHCRVPVECVLPNPTTISRKCKEIATTLRQDVLRQISGIMSDINVGMTTDVWTDDNLIITCHFITPEYKLKSRVLTMAYQCSPQKKQKLLVSMHGFDAVVMNWVTDQGSNIIAVFTRYCCLDCQDHHALNPTKLRDSVPEIAETAKALVKFVKQMGLVSQLTKTVRQMSDTRFSTVFLGVNQECVELQEKLDSRGGRAEELMTYPSSPRCPAQRELEGDQYPTLNLVVLWHERLKRHCKPVGTDSRHQAIIRERQKVKIELVHMLAIFLWPEFCQLCMLSRTETEDVHQDTRRRIACFTADGEPSSEPSAKRRTTIVAEFEEWVNIPLNEIGDALQQYISCNHTMKDDRDMLGWCKSHSGSFPLLARHLRVISIPATSRSSQRNFNATGLTVDKRRTALKPSTVDAILFLHNSD</sequence>
<evidence type="ECO:0000313" key="3">
    <source>
        <dbReference type="Ensembl" id="ENSLOCP00000012319.1"/>
    </source>
</evidence>
<reference evidence="3" key="3">
    <citation type="submission" date="2025-09" db="UniProtKB">
        <authorList>
            <consortium name="Ensembl"/>
        </authorList>
    </citation>
    <scope>IDENTIFICATION</scope>
</reference>
<dbReference type="Ensembl" id="ENSLOCT00000012340.1">
    <property type="protein sequence ID" value="ENSLOCP00000012319.1"/>
    <property type="gene ID" value="ENSLOCG00000010072.1"/>
</dbReference>
<dbReference type="Pfam" id="PF05699">
    <property type="entry name" value="Dimer_Tnp_hAT"/>
    <property type="match status" value="1"/>
</dbReference>
<dbReference type="InterPro" id="IPR052717">
    <property type="entry name" value="Vacuolar_transposase_reg"/>
</dbReference>
<name>W5MVB0_LEPOC</name>
<dbReference type="PANTHER" id="PTHR46169:SF17">
    <property type="entry name" value="HAT C-TERMINAL DIMERISATION DOMAIN-CONTAINING PROTEIN"/>
    <property type="match status" value="1"/>
</dbReference>
<dbReference type="InterPro" id="IPR018473">
    <property type="entry name" value="Hermes_transposase_DNA-db"/>
</dbReference>
<accession>W5MVB0</accession>
<dbReference type="GO" id="GO:0046983">
    <property type="term" value="F:protein dimerization activity"/>
    <property type="evidence" value="ECO:0007669"/>
    <property type="project" value="InterPro"/>
</dbReference>
<dbReference type="PANTHER" id="PTHR46169">
    <property type="entry name" value="DNA REPLICATION-RELATED ELEMENT FACTOR, ISOFORM A"/>
    <property type="match status" value="1"/>
</dbReference>
<dbReference type="eggNOG" id="KOG1121">
    <property type="taxonomic scope" value="Eukaryota"/>
</dbReference>
<dbReference type="OMA" id="RTHEMAC"/>
<evidence type="ECO:0008006" key="5">
    <source>
        <dbReference type="Google" id="ProtNLM"/>
    </source>
</evidence>
<dbReference type="GO" id="GO:0006357">
    <property type="term" value="P:regulation of transcription by RNA polymerase II"/>
    <property type="evidence" value="ECO:0000318"/>
    <property type="project" value="GO_Central"/>
</dbReference>
<proteinExistence type="predicted"/>
<dbReference type="AlphaFoldDB" id="W5MVB0"/>
<reference evidence="3" key="2">
    <citation type="submission" date="2025-08" db="UniProtKB">
        <authorList>
            <consortium name="Ensembl"/>
        </authorList>
    </citation>
    <scope>IDENTIFICATION</scope>
</reference>